<dbReference type="InterPro" id="IPR019853">
    <property type="entry name" value="GldB-like"/>
</dbReference>
<proteinExistence type="predicted"/>
<organism evidence="1 2">
    <name type="scientific">Ornithobacterium rhinotracheale (strain ATCC 51463 / DSM 15997 / CCUG 23171 / CIP 104009 / LMG 9086)</name>
    <dbReference type="NCBI Taxonomy" id="867902"/>
    <lineage>
        <taxon>Bacteria</taxon>
        <taxon>Pseudomonadati</taxon>
        <taxon>Bacteroidota</taxon>
        <taxon>Flavobacteriia</taxon>
        <taxon>Flavobacteriales</taxon>
        <taxon>Weeksellaceae</taxon>
        <taxon>Ornithobacterium</taxon>
    </lineage>
</organism>
<dbReference type="eggNOG" id="COG5504">
    <property type="taxonomic scope" value="Bacteria"/>
</dbReference>
<evidence type="ECO:0000313" key="1">
    <source>
        <dbReference type="EMBL" id="AFL96610.1"/>
    </source>
</evidence>
<dbReference type="RefSeq" id="WP_014790237.1">
    <property type="nucleotide sequence ID" value="NC_018016.1"/>
</dbReference>
<protein>
    <submittedName>
        <fullName evidence="1">Protein involved in gliding motility GldB</fullName>
    </submittedName>
</protein>
<dbReference type="GeneID" id="71568663"/>
<reference evidence="1 2" key="1">
    <citation type="submission" date="2012-06" db="EMBL/GenBank/DDBJ databases">
        <title>The complete genome of Ornithobacterium rhinotracheale DSM 15997.</title>
        <authorList>
            <consortium name="US DOE Joint Genome Institute (JGI-PGF)"/>
            <person name="Lucas S."/>
            <person name="Copeland A."/>
            <person name="Lapidus A."/>
            <person name="Goodwin L."/>
            <person name="Pitluck S."/>
            <person name="Peters L."/>
            <person name="Mikhailova N."/>
            <person name="Teshima H."/>
            <person name="Kyrpides N."/>
            <person name="Mavromatis K."/>
            <person name="Pagani I."/>
            <person name="Ivanova N."/>
            <person name="Ovchinnikova G."/>
            <person name="Zeytun A."/>
            <person name="Detter J.C."/>
            <person name="Han C."/>
            <person name="Land M."/>
            <person name="Hauser L."/>
            <person name="Markowitz V."/>
            <person name="Cheng J.-F."/>
            <person name="Hugenholtz P."/>
            <person name="Woyke T."/>
            <person name="Wu D."/>
            <person name="Lang E."/>
            <person name="Kopitz M."/>
            <person name="Brambilla E."/>
            <person name="Klenk H.-P."/>
            <person name="Eisen J.A."/>
        </authorList>
    </citation>
    <scope>NUCLEOTIDE SEQUENCE [LARGE SCALE GENOMIC DNA]</scope>
    <source>
        <strain evidence="2">ATCC 51463 / DSM 15997 / CCUG 23171 / LMG 9086</strain>
    </source>
</reference>
<dbReference type="HOGENOM" id="CLU_070771_0_0_10"/>
<keyword evidence="2" id="KW-1185">Reference proteome</keyword>
<dbReference type="EMBL" id="CP003283">
    <property type="protein sequence ID" value="AFL96610.1"/>
    <property type="molecule type" value="Genomic_DNA"/>
</dbReference>
<accession>I3ZY26</accession>
<dbReference type="PATRIC" id="fig|867902.3.peg.396"/>
<gene>
    <name evidence="1" type="ordered locus">Ornrh_0403</name>
</gene>
<dbReference type="GeneID" id="97257157"/>
<dbReference type="PROSITE" id="PS51257">
    <property type="entry name" value="PROKAR_LIPOPROTEIN"/>
    <property type="match status" value="1"/>
</dbReference>
<sequence>MKKIFFYVILVLGIFSCQKKAHEFKTDVPPFTDSIQVKDVSKVYYDTKISNQALAKLYPDFFANIPDTILERRRADTLAIALNQAVENQFKNLALKDSLRSIFKYVKYYYPNFTAPTVYTFTGELPYMNPVAYWVQSNDMVLGLDWFLGKDYPLYEKMGIPRYIRKNFQPQDLKISIAESMARQLVPMDITKRKFVEKMIYAGKVLLATQAFLPEKSAQEIMQYSPEQWQWCVGNEADVYVYFTEEEYFFDEDKKLSERFIDPAPFSKFFTDADNETPGRVGAWMGLQICQAYLKQNPKVDLATFLSDNDYLKIFKDSKYKPIK</sequence>
<name>I3ZY26_ORNRL</name>
<dbReference type="AlphaFoldDB" id="I3ZY26"/>
<dbReference type="Pfam" id="PF25594">
    <property type="entry name" value="GldB_lipo"/>
    <property type="match status" value="1"/>
</dbReference>
<dbReference type="Proteomes" id="UP000006051">
    <property type="component" value="Chromosome"/>
</dbReference>
<dbReference type="STRING" id="867902.Ornrh_0403"/>
<dbReference type="KEGG" id="orh:Ornrh_0403"/>
<evidence type="ECO:0000313" key="2">
    <source>
        <dbReference type="Proteomes" id="UP000006051"/>
    </source>
</evidence>